<dbReference type="KEGG" id="gdi:GDI2613"/>
<dbReference type="EMBL" id="AM889285">
    <property type="protein sequence ID" value="CAP56556.1"/>
    <property type="molecule type" value="Genomic_DNA"/>
</dbReference>
<feature type="region of interest" description="Disordered" evidence="1">
    <location>
        <begin position="121"/>
        <end position="149"/>
    </location>
</feature>
<reference evidence="2 3" key="1">
    <citation type="journal article" date="2009" name="BMC Genomics">
        <title>Complete genome sequence of the sugarcane nitrogen-fixing endophyte Gluconacetobacter diazotrophicus Pal5.</title>
        <authorList>
            <person name="Bertalan M."/>
            <person name="Albano R."/>
            <person name="Padua V."/>
            <person name="Rouws L."/>
            <person name="Rojas C."/>
            <person name="Hemerly A."/>
            <person name="Teixeira K."/>
            <person name="Schwab S."/>
            <person name="Araujo J."/>
            <person name="Oliveira A."/>
            <person name="Franca L."/>
            <person name="Magalhaes V."/>
            <person name="Alqueres S."/>
            <person name="Cardoso A."/>
            <person name="Almeida W."/>
            <person name="Loureiro M.M."/>
            <person name="Nogueira E."/>
            <person name="Cidade D."/>
            <person name="Oliveira D."/>
            <person name="Simao T."/>
            <person name="Macedo J."/>
            <person name="Valadao A."/>
            <person name="Dreschsel M."/>
            <person name="Freitas F."/>
            <person name="Vidal M."/>
            <person name="Guedes H."/>
            <person name="Rodrigues E."/>
            <person name="Meneses C."/>
            <person name="Brioso P."/>
            <person name="Pozzer L."/>
            <person name="Figueiredo D."/>
            <person name="Montano H."/>
            <person name="Junior J."/>
            <person name="Filho G."/>
            <person name="Flores V."/>
            <person name="Ferreira B."/>
            <person name="Branco A."/>
            <person name="Gonzalez P."/>
            <person name="Guillobel H."/>
            <person name="Lemos M."/>
            <person name="Seibel L."/>
            <person name="Macedo J."/>
            <person name="Alves-Ferreira M."/>
            <person name="Sachetto-Martins G."/>
            <person name="Coelho A."/>
            <person name="Santos E."/>
            <person name="Amaral G."/>
            <person name="Neves A."/>
            <person name="Pacheco A.B."/>
            <person name="Carvalho D."/>
            <person name="Lery L."/>
            <person name="Bisch P."/>
            <person name="Rossle S.C."/>
            <person name="Urmenyi T."/>
            <person name="Kruger W.V."/>
            <person name="Martins O."/>
            <person name="Baldani J.I."/>
            <person name="Ferreira P.C."/>
        </authorList>
    </citation>
    <scope>NUCLEOTIDE SEQUENCE [LARGE SCALE GENOMIC DNA]</scope>
    <source>
        <strain evidence="3">ATCC 49037 / DSM 5601 / CCUG 37298 / CIP 103539 / LMG 7603 / PAl5</strain>
    </source>
</reference>
<protein>
    <submittedName>
        <fullName evidence="2">Uncharacterized protein</fullName>
    </submittedName>
</protein>
<evidence type="ECO:0000313" key="2">
    <source>
        <dbReference type="EMBL" id="CAP56556.1"/>
    </source>
</evidence>
<organism evidence="2 3">
    <name type="scientific">Gluconacetobacter diazotrophicus (strain ATCC 49037 / DSM 5601 / CCUG 37298 / CIP 103539 / LMG 7603 / PAl5)</name>
    <dbReference type="NCBI Taxonomy" id="272568"/>
    <lineage>
        <taxon>Bacteria</taxon>
        <taxon>Pseudomonadati</taxon>
        <taxon>Pseudomonadota</taxon>
        <taxon>Alphaproteobacteria</taxon>
        <taxon>Acetobacterales</taxon>
        <taxon>Acetobacteraceae</taxon>
        <taxon>Gluconacetobacter</taxon>
    </lineage>
</organism>
<evidence type="ECO:0000256" key="1">
    <source>
        <dbReference type="SAM" id="MobiDB-lite"/>
    </source>
</evidence>
<dbReference type="RefSeq" id="WP_012226638.1">
    <property type="nucleotide sequence ID" value="NC_010125.1"/>
</dbReference>
<sequence length="149" mass="15816">MDLLALYNEWSGPAGAVVGLASGWFAKLQHARLQAQKAQYDAGQQALAALDLASKREQALTRSLLSASDEIGALRSTGWRTRDLLEALHAEAIGARLIVHELEAKAGLPLRAFEPLPPYPFPAETVPDGETAGAQAVDAAEPRAEPTHG</sequence>
<feature type="compositionally biased region" description="Basic and acidic residues" evidence="1">
    <location>
        <begin position="140"/>
        <end position="149"/>
    </location>
</feature>
<dbReference type="OrthoDB" id="7226422at2"/>
<dbReference type="AlphaFoldDB" id="A9HP85"/>
<keyword evidence="3" id="KW-1185">Reference proteome</keyword>
<evidence type="ECO:0000313" key="3">
    <source>
        <dbReference type="Proteomes" id="UP000001176"/>
    </source>
</evidence>
<dbReference type="Proteomes" id="UP000001176">
    <property type="component" value="Chromosome"/>
</dbReference>
<gene>
    <name evidence="2" type="ordered locus">GDI2613</name>
</gene>
<name>A9HP85_GLUDA</name>
<accession>A9HP85</accession>
<proteinExistence type="predicted"/>